<comment type="similarity">
    <text evidence="1 2">Belongs to the cytochrome P450 family.</text>
</comment>
<dbReference type="GO" id="GO:0005506">
    <property type="term" value="F:iron ion binding"/>
    <property type="evidence" value="ECO:0007669"/>
    <property type="project" value="InterPro"/>
</dbReference>
<gene>
    <name evidence="3" type="ORF">KFK14_04765</name>
</gene>
<dbReference type="RefSeq" id="WP_212610059.1">
    <property type="nucleotide sequence ID" value="NZ_CP073910.1"/>
</dbReference>
<dbReference type="PANTHER" id="PTHR46696:SF6">
    <property type="entry name" value="P450, PUTATIVE (EUROFUNG)-RELATED"/>
    <property type="match status" value="1"/>
</dbReference>
<dbReference type="AlphaFoldDB" id="A0A975Q2E1"/>
<dbReference type="InterPro" id="IPR036396">
    <property type="entry name" value="Cyt_P450_sf"/>
</dbReference>
<evidence type="ECO:0000256" key="1">
    <source>
        <dbReference type="ARBA" id="ARBA00010617"/>
    </source>
</evidence>
<dbReference type="GO" id="GO:0004497">
    <property type="term" value="F:monooxygenase activity"/>
    <property type="evidence" value="ECO:0007669"/>
    <property type="project" value="UniProtKB-KW"/>
</dbReference>
<dbReference type="GO" id="GO:0020037">
    <property type="term" value="F:heme binding"/>
    <property type="evidence" value="ECO:0007669"/>
    <property type="project" value="InterPro"/>
</dbReference>
<proteinExistence type="inferred from homology"/>
<dbReference type="Gene3D" id="1.10.630.10">
    <property type="entry name" value="Cytochrome P450"/>
    <property type="match status" value="1"/>
</dbReference>
<reference evidence="3" key="1">
    <citation type="submission" date="2021-04" db="EMBL/GenBank/DDBJ databases">
        <title>Isolation of p-tert-butylphenol degrading bacteria Sphingobium phenoxybenzoativorans Tas13 from active sludge.</title>
        <authorList>
            <person name="Li Y."/>
        </authorList>
    </citation>
    <scope>NUCLEOTIDE SEQUENCE</scope>
    <source>
        <strain evidence="3">Tas13</strain>
    </source>
</reference>
<dbReference type="Pfam" id="PF00067">
    <property type="entry name" value="p450"/>
    <property type="match status" value="1"/>
</dbReference>
<dbReference type="GO" id="GO:0016705">
    <property type="term" value="F:oxidoreductase activity, acting on paired donors, with incorporation or reduction of molecular oxygen"/>
    <property type="evidence" value="ECO:0007669"/>
    <property type="project" value="InterPro"/>
</dbReference>
<keyword evidence="2" id="KW-0560">Oxidoreductase</keyword>
<dbReference type="CDD" id="cd11035">
    <property type="entry name" value="P450cam-like"/>
    <property type="match status" value="1"/>
</dbReference>
<accession>A0A975Q2E1</accession>
<dbReference type="InterPro" id="IPR001128">
    <property type="entry name" value="Cyt_P450"/>
</dbReference>
<evidence type="ECO:0000313" key="3">
    <source>
        <dbReference type="EMBL" id="QUT06759.1"/>
    </source>
</evidence>
<dbReference type="PROSITE" id="PS00086">
    <property type="entry name" value="CYTOCHROME_P450"/>
    <property type="match status" value="1"/>
</dbReference>
<sequence length="405" mass="45875">MTTHAKLTVPSSPPPHVAAGLVRDFDVFDMNAIDGDIHKTWHQFHDGPDIFYTPRNGGHWVFTRAEDIQEAYRNYDLFSSQIVSIPYVNTGFRFAPAEYDPPELSDYRNALAPAFSPKALRNYEQIVSDLSANLIEGFIADGECEFQEAVAQRLPIAVFLGMMGFPMEDAAMLLPLVEDQTRSPDPARVQSSMDAMIAYLSEKLDDRRRTPRDDLATKVIDSTIQGRPATEQEVFSMCINLMFAGLDTVVAELGFSMRFLATHPEHQRQLADDPSLIPEAVEELLRYHGVTNLARMVRNDMQFKGIEMRAGDPVLLSTTLFGLDDRQFPDPMTIDFHRENKAHMIFGSGPHRCLGSHLARLELRTFLEHWFARIPEFQIKAGEKVIAESGKNNAMLYLPLSWRRN</sequence>
<dbReference type="PRINTS" id="PR00359">
    <property type="entry name" value="BP450"/>
</dbReference>
<evidence type="ECO:0000256" key="2">
    <source>
        <dbReference type="RuleBase" id="RU000461"/>
    </source>
</evidence>
<keyword evidence="4" id="KW-1185">Reference proteome</keyword>
<protein>
    <submittedName>
        <fullName evidence="3">Cytochrome P450</fullName>
    </submittedName>
</protein>
<dbReference type="Proteomes" id="UP000681425">
    <property type="component" value="Chromosome"/>
</dbReference>
<evidence type="ECO:0000313" key="4">
    <source>
        <dbReference type="Proteomes" id="UP000681425"/>
    </source>
</evidence>
<organism evidence="3 4">
    <name type="scientific">Sphingobium phenoxybenzoativorans</name>
    <dbReference type="NCBI Taxonomy" id="1592790"/>
    <lineage>
        <taxon>Bacteria</taxon>
        <taxon>Pseudomonadati</taxon>
        <taxon>Pseudomonadota</taxon>
        <taxon>Alphaproteobacteria</taxon>
        <taxon>Sphingomonadales</taxon>
        <taxon>Sphingomonadaceae</taxon>
        <taxon>Sphingobium</taxon>
    </lineage>
</organism>
<keyword evidence="2" id="KW-0408">Iron</keyword>
<dbReference type="InterPro" id="IPR017972">
    <property type="entry name" value="Cyt_P450_CS"/>
</dbReference>
<keyword evidence="2" id="KW-0503">Monooxygenase</keyword>
<dbReference type="PANTHER" id="PTHR46696">
    <property type="entry name" value="P450, PUTATIVE (EUROFUNG)-RELATED"/>
    <property type="match status" value="1"/>
</dbReference>
<dbReference type="SUPFAM" id="SSF48264">
    <property type="entry name" value="Cytochrome P450"/>
    <property type="match status" value="1"/>
</dbReference>
<dbReference type="PRINTS" id="PR00385">
    <property type="entry name" value="P450"/>
</dbReference>
<dbReference type="KEGG" id="spph:KFK14_04765"/>
<keyword evidence="2" id="KW-0479">Metal-binding</keyword>
<dbReference type="EMBL" id="CP073910">
    <property type="protein sequence ID" value="QUT06759.1"/>
    <property type="molecule type" value="Genomic_DNA"/>
</dbReference>
<dbReference type="InterPro" id="IPR002397">
    <property type="entry name" value="Cyt_P450_B"/>
</dbReference>
<name>A0A975Q2E1_9SPHN</name>
<keyword evidence="2" id="KW-0349">Heme</keyword>